<evidence type="ECO:0000256" key="10">
    <source>
        <dbReference type="PROSITE-ProRule" id="PRU01360"/>
    </source>
</evidence>
<dbReference type="GO" id="GO:0009279">
    <property type="term" value="C:cell outer membrane"/>
    <property type="evidence" value="ECO:0007669"/>
    <property type="project" value="UniProtKB-SubCell"/>
</dbReference>
<evidence type="ECO:0000256" key="1">
    <source>
        <dbReference type="ARBA" id="ARBA00004571"/>
    </source>
</evidence>
<feature type="domain" description="TonB-dependent receptor plug" evidence="14">
    <location>
        <begin position="132"/>
        <end position="238"/>
    </location>
</feature>
<evidence type="ECO:0008006" key="17">
    <source>
        <dbReference type="Google" id="ProtNLM"/>
    </source>
</evidence>
<evidence type="ECO:0000259" key="14">
    <source>
        <dbReference type="Pfam" id="PF07715"/>
    </source>
</evidence>
<dbReference type="Pfam" id="PF07715">
    <property type="entry name" value="Plug"/>
    <property type="match status" value="1"/>
</dbReference>
<keyword evidence="8" id="KW-0675">Receptor</keyword>
<dbReference type="InterPro" id="IPR036942">
    <property type="entry name" value="Beta-barrel_TonB_sf"/>
</dbReference>
<evidence type="ECO:0000313" key="16">
    <source>
        <dbReference type="Proteomes" id="UP000763088"/>
    </source>
</evidence>
<evidence type="ECO:0000256" key="9">
    <source>
        <dbReference type="ARBA" id="ARBA00023237"/>
    </source>
</evidence>
<dbReference type="InterPro" id="IPR011990">
    <property type="entry name" value="TPR-like_helical_dom_sf"/>
</dbReference>
<evidence type="ECO:0000256" key="2">
    <source>
        <dbReference type="ARBA" id="ARBA00022448"/>
    </source>
</evidence>
<evidence type="ECO:0000256" key="12">
    <source>
        <dbReference type="SAM" id="SignalP"/>
    </source>
</evidence>
<sequence>MKKYLCNIFTVSMMLMPLTGSAQERQDLRQVYTKAEEAYQIGQLDQAIELLEGNLNDFTGNLRQSALRLVSICYLAQDDKDTSEKYARSLLSINPYYTSVQDPVRFEDMIAMLKSGRSSTVTTASSQAESINEAPVPVTVITREMIDQLSNNKSLGQILATYVPGLNEVSAWAISNVAMHGVYTSNQEKILVMENGHRLNLRTTNNGKLDYAISTEKIDHVEVLRGPASSLYGNVALTAVVNIITKNGNEVNGVKGKYGYGSYGTHRADFIAGTTLLDADVMAWASLYTSQGERIDIPKNTGYSMTKHDGYVYVGGYNEKPSYDIGCTLKYKDFNFMFNMKNGKQVPQYSWYGETYDYDAYRTMDGAKPGNTINEKHLELGYTKELGKFNLNVSAYGDWYTVQNYQPVSDSIVAYVYNSDGNVVIIDGKPQTKLYHGLMQFLDYQEYTIGAMAKADANYTFGGMKGNVLVGTQFEYFKLSSNDFLIGEEYTKVATTYPEEKNMLLVDSEKSISAFIQGKHYFTSQFILNAGLRFDNKYRANGKNISALSPRVALIYFPNEKFSTKLSYSRAFVDAPYYTRHNTSNGARGSEDLMPEYMNAIQLDFMGKIDSWHLNYDVNLFYNHLTDIVVNNPSTDPTTPKYINSGSLKVAGAEAELSFRLPSFRIDANMTYLRPIEAEGYYYKDHKIYSIPAFTANLNCSKRIVNFKKHLLWLAAGFKFGTKTLNKANSRVKDSEDFDLSGNVLVDLGLKYTYRDAVQLSLDCDNLFDKTYYVGGSFYVPYQAQGRNVMATVSFKL</sequence>
<dbReference type="SUPFAM" id="SSF56935">
    <property type="entry name" value="Porins"/>
    <property type="match status" value="1"/>
</dbReference>
<dbReference type="SUPFAM" id="SSF48452">
    <property type="entry name" value="TPR-like"/>
    <property type="match status" value="1"/>
</dbReference>
<evidence type="ECO:0000256" key="3">
    <source>
        <dbReference type="ARBA" id="ARBA00022452"/>
    </source>
</evidence>
<dbReference type="InterPro" id="IPR037066">
    <property type="entry name" value="Plug_dom_sf"/>
</dbReference>
<evidence type="ECO:0000313" key="15">
    <source>
        <dbReference type="EMBL" id="MBE6265477.1"/>
    </source>
</evidence>
<proteinExistence type="inferred from homology"/>
<dbReference type="PANTHER" id="PTHR30069">
    <property type="entry name" value="TONB-DEPENDENT OUTER MEMBRANE RECEPTOR"/>
    <property type="match status" value="1"/>
</dbReference>
<dbReference type="Gene3D" id="2.170.130.10">
    <property type="entry name" value="TonB-dependent receptor, plug domain"/>
    <property type="match status" value="1"/>
</dbReference>
<keyword evidence="9 10" id="KW-0998">Cell outer membrane</keyword>
<comment type="similarity">
    <text evidence="10 11">Belongs to the TonB-dependent receptor family.</text>
</comment>
<organism evidence="15 16">
    <name type="scientific">Xylanibacter ruminicola</name>
    <name type="common">Prevotella ruminicola</name>
    <dbReference type="NCBI Taxonomy" id="839"/>
    <lineage>
        <taxon>Bacteria</taxon>
        <taxon>Pseudomonadati</taxon>
        <taxon>Bacteroidota</taxon>
        <taxon>Bacteroidia</taxon>
        <taxon>Bacteroidales</taxon>
        <taxon>Prevotellaceae</taxon>
        <taxon>Xylanibacter</taxon>
    </lineage>
</organism>
<comment type="subcellular location">
    <subcellularLocation>
        <location evidence="1 10">Cell outer membrane</location>
        <topology evidence="1 10">Multi-pass membrane protein</topology>
    </subcellularLocation>
</comment>
<evidence type="ECO:0000259" key="13">
    <source>
        <dbReference type="Pfam" id="PF00593"/>
    </source>
</evidence>
<accession>A0A928BSV0</accession>
<evidence type="ECO:0000256" key="8">
    <source>
        <dbReference type="ARBA" id="ARBA00023170"/>
    </source>
</evidence>
<name>A0A928BSV0_XYLRU</name>
<feature type="signal peptide" evidence="12">
    <location>
        <begin position="1"/>
        <end position="22"/>
    </location>
</feature>
<keyword evidence="3 10" id="KW-1134">Transmembrane beta strand</keyword>
<dbReference type="GO" id="GO:0044718">
    <property type="term" value="P:siderophore transmembrane transport"/>
    <property type="evidence" value="ECO:0007669"/>
    <property type="project" value="TreeGrafter"/>
</dbReference>
<keyword evidence="2 10" id="KW-0813">Transport</keyword>
<evidence type="ECO:0000256" key="4">
    <source>
        <dbReference type="ARBA" id="ARBA00022692"/>
    </source>
</evidence>
<keyword evidence="6 11" id="KW-0798">TonB box</keyword>
<dbReference type="PROSITE" id="PS52016">
    <property type="entry name" value="TONB_DEPENDENT_REC_3"/>
    <property type="match status" value="1"/>
</dbReference>
<dbReference type="Gene3D" id="1.25.40.10">
    <property type="entry name" value="Tetratricopeptide repeat domain"/>
    <property type="match status" value="1"/>
</dbReference>
<dbReference type="Proteomes" id="UP000763088">
    <property type="component" value="Unassembled WGS sequence"/>
</dbReference>
<evidence type="ECO:0000256" key="11">
    <source>
        <dbReference type="RuleBase" id="RU003357"/>
    </source>
</evidence>
<dbReference type="EMBL" id="SUYD01000003">
    <property type="protein sequence ID" value="MBE6265477.1"/>
    <property type="molecule type" value="Genomic_DNA"/>
</dbReference>
<dbReference type="InterPro" id="IPR039426">
    <property type="entry name" value="TonB-dep_rcpt-like"/>
</dbReference>
<feature type="domain" description="TonB-dependent receptor-like beta-barrel" evidence="13">
    <location>
        <begin position="347"/>
        <end position="767"/>
    </location>
</feature>
<dbReference type="InterPro" id="IPR000531">
    <property type="entry name" value="Beta-barrel_TonB"/>
</dbReference>
<dbReference type="AlphaFoldDB" id="A0A928BSV0"/>
<gene>
    <name evidence="15" type="ORF">E7102_03250</name>
</gene>
<keyword evidence="5 12" id="KW-0732">Signal</keyword>
<reference evidence="15" key="1">
    <citation type="submission" date="2019-04" db="EMBL/GenBank/DDBJ databases">
        <title>Evolution of Biomass-Degrading Anaerobic Consortia Revealed by Metagenomics.</title>
        <authorList>
            <person name="Peng X."/>
        </authorList>
    </citation>
    <scope>NUCLEOTIDE SEQUENCE</scope>
    <source>
        <strain evidence="15">SIG141</strain>
    </source>
</reference>
<dbReference type="GO" id="GO:0015344">
    <property type="term" value="F:siderophore uptake transmembrane transporter activity"/>
    <property type="evidence" value="ECO:0007669"/>
    <property type="project" value="TreeGrafter"/>
</dbReference>
<evidence type="ECO:0000256" key="7">
    <source>
        <dbReference type="ARBA" id="ARBA00023136"/>
    </source>
</evidence>
<feature type="chain" id="PRO_5037965599" description="TonB-dependent receptor" evidence="12">
    <location>
        <begin position="23"/>
        <end position="797"/>
    </location>
</feature>
<dbReference type="InterPro" id="IPR012910">
    <property type="entry name" value="Plug_dom"/>
</dbReference>
<keyword evidence="7 10" id="KW-0472">Membrane</keyword>
<evidence type="ECO:0000256" key="5">
    <source>
        <dbReference type="ARBA" id="ARBA00022729"/>
    </source>
</evidence>
<dbReference type="Pfam" id="PF00593">
    <property type="entry name" value="TonB_dep_Rec_b-barrel"/>
    <property type="match status" value="1"/>
</dbReference>
<protein>
    <recommendedName>
        <fullName evidence="17">TonB-dependent receptor</fullName>
    </recommendedName>
</protein>
<evidence type="ECO:0000256" key="6">
    <source>
        <dbReference type="ARBA" id="ARBA00023077"/>
    </source>
</evidence>
<dbReference type="Gene3D" id="2.40.170.20">
    <property type="entry name" value="TonB-dependent receptor, beta-barrel domain"/>
    <property type="match status" value="1"/>
</dbReference>
<dbReference type="PANTHER" id="PTHR30069:SF29">
    <property type="entry name" value="HEMOGLOBIN AND HEMOGLOBIN-HAPTOGLOBIN-BINDING PROTEIN 1-RELATED"/>
    <property type="match status" value="1"/>
</dbReference>
<comment type="caution">
    <text evidence="15">The sequence shown here is derived from an EMBL/GenBank/DDBJ whole genome shotgun (WGS) entry which is preliminary data.</text>
</comment>
<keyword evidence="4 10" id="KW-0812">Transmembrane</keyword>